<keyword evidence="10 14" id="KW-1133">Transmembrane helix</keyword>
<dbReference type="FunFam" id="1.10.287.130:FF:000004">
    <property type="entry name" value="Ethylene receptor 1"/>
    <property type="match status" value="1"/>
</dbReference>
<dbReference type="AlphaFoldDB" id="A0A7K3NR79"/>
<keyword evidence="7" id="KW-0547">Nucleotide-binding</keyword>
<evidence type="ECO:0000256" key="3">
    <source>
        <dbReference type="ARBA" id="ARBA00012438"/>
    </source>
</evidence>
<keyword evidence="9" id="KW-0067">ATP-binding</keyword>
<keyword evidence="18" id="KW-1185">Reference proteome</keyword>
<dbReference type="CDD" id="cd00082">
    <property type="entry name" value="HisKA"/>
    <property type="match status" value="1"/>
</dbReference>
<comment type="catalytic activity">
    <reaction evidence="1">
        <text>ATP + protein L-histidine = ADP + protein N-phospho-L-histidine.</text>
        <dbReference type="EC" id="2.7.13.3"/>
    </reaction>
</comment>
<evidence type="ECO:0000256" key="7">
    <source>
        <dbReference type="ARBA" id="ARBA00022741"/>
    </source>
</evidence>
<evidence type="ECO:0000256" key="10">
    <source>
        <dbReference type="ARBA" id="ARBA00022989"/>
    </source>
</evidence>
<dbReference type="PROSITE" id="PS50109">
    <property type="entry name" value="HIS_KIN"/>
    <property type="match status" value="1"/>
</dbReference>
<keyword evidence="5" id="KW-0808">Transferase</keyword>
<dbReference type="Pfam" id="PF00072">
    <property type="entry name" value="Response_reg"/>
    <property type="match status" value="1"/>
</dbReference>
<dbReference type="GO" id="GO:0000155">
    <property type="term" value="F:phosphorelay sensor kinase activity"/>
    <property type="evidence" value="ECO:0007669"/>
    <property type="project" value="InterPro"/>
</dbReference>
<evidence type="ECO:0000256" key="8">
    <source>
        <dbReference type="ARBA" id="ARBA00022777"/>
    </source>
</evidence>
<dbReference type="Pfam" id="PF00512">
    <property type="entry name" value="HisKA"/>
    <property type="match status" value="1"/>
</dbReference>
<dbReference type="InterPro" id="IPR003661">
    <property type="entry name" value="HisK_dim/P_dom"/>
</dbReference>
<evidence type="ECO:0000259" key="16">
    <source>
        <dbReference type="PROSITE" id="PS50110"/>
    </source>
</evidence>
<dbReference type="InterPro" id="IPR011006">
    <property type="entry name" value="CheY-like_superfamily"/>
</dbReference>
<comment type="subcellular location">
    <subcellularLocation>
        <location evidence="2">Membrane</location>
    </subcellularLocation>
</comment>
<evidence type="ECO:0000256" key="4">
    <source>
        <dbReference type="ARBA" id="ARBA00022553"/>
    </source>
</evidence>
<dbReference type="FunFam" id="3.30.565.10:FF:000010">
    <property type="entry name" value="Sensor histidine kinase RcsC"/>
    <property type="match status" value="1"/>
</dbReference>
<dbReference type="Gene3D" id="1.10.287.130">
    <property type="match status" value="1"/>
</dbReference>
<dbReference type="RefSeq" id="WP_163303689.1">
    <property type="nucleotide sequence ID" value="NZ_JAAGRQ010000120.1"/>
</dbReference>
<dbReference type="EC" id="2.7.13.3" evidence="3"/>
<comment type="caution">
    <text evidence="17">The sequence shown here is derived from an EMBL/GenBank/DDBJ whole genome shotgun (WGS) entry which is preliminary data.</text>
</comment>
<dbReference type="Gene3D" id="3.30.565.10">
    <property type="entry name" value="Histidine kinase-like ATPase, C-terminal domain"/>
    <property type="match status" value="1"/>
</dbReference>
<dbReference type="Proteomes" id="UP000469724">
    <property type="component" value="Unassembled WGS sequence"/>
</dbReference>
<proteinExistence type="predicted"/>
<evidence type="ECO:0000256" key="12">
    <source>
        <dbReference type="ARBA" id="ARBA00023136"/>
    </source>
</evidence>
<accession>A0A7K3NR79</accession>
<keyword evidence="4 13" id="KW-0597">Phosphoprotein</keyword>
<feature type="transmembrane region" description="Helical" evidence="14">
    <location>
        <begin position="221"/>
        <end position="244"/>
    </location>
</feature>
<feature type="transmembrane region" description="Helical" evidence="14">
    <location>
        <begin position="12"/>
        <end position="32"/>
    </location>
</feature>
<dbReference type="InterPro" id="IPR036890">
    <property type="entry name" value="HATPase_C_sf"/>
</dbReference>
<evidence type="ECO:0000256" key="6">
    <source>
        <dbReference type="ARBA" id="ARBA00022692"/>
    </source>
</evidence>
<dbReference type="CDD" id="cd16922">
    <property type="entry name" value="HATPase_EvgS-ArcB-TorS-like"/>
    <property type="match status" value="1"/>
</dbReference>
<dbReference type="SMART" id="SM00387">
    <property type="entry name" value="HATPase_c"/>
    <property type="match status" value="1"/>
</dbReference>
<dbReference type="PANTHER" id="PTHR45339:SF1">
    <property type="entry name" value="HYBRID SIGNAL TRANSDUCTION HISTIDINE KINASE J"/>
    <property type="match status" value="1"/>
</dbReference>
<dbReference type="PRINTS" id="PR00344">
    <property type="entry name" value="BCTRLSENSOR"/>
</dbReference>
<evidence type="ECO:0000256" key="5">
    <source>
        <dbReference type="ARBA" id="ARBA00022679"/>
    </source>
</evidence>
<keyword evidence="12 14" id="KW-0472">Membrane</keyword>
<dbReference type="SUPFAM" id="SSF55874">
    <property type="entry name" value="ATPase domain of HSP90 chaperone/DNA topoisomerase II/histidine kinase"/>
    <property type="match status" value="1"/>
</dbReference>
<dbReference type="SUPFAM" id="SSF52172">
    <property type="entry name" value="CheY-like"/>
    <property type="match status" value="1"/>
</dbReference>
<feature type="modified residue" description="4-aspartylphosphate" evidence="13">
    <location>
        <position position="577"/>
    </location>
</feature>
<evidence type="ECO:0000259" key="15">
    <source>
        <dbReference type="PROSITE" id="PS50109"/>
    </source>
</evidence>
<dbReference type="PROSITE" id="PS50110">
    <property type="entry name" value="RESPONSE_REGULATORY"/>
    <property type="match status" value="1"/>
</dbReference>
<sequence>MDNLHSIKKNRSKAILASLFVIAMVAVAVYYVTEELSNRQSEDRIRDAMLEVRAFHHYIQNDMLPNYYRLMNEGRLPQGFYAPELLSSSYMARTFQKYYNDEREAIGLPDVHYKIAAEDPRNPLNKATENEIDLIKWFNEDQKRDHIRMIQEEDGRKFLVVAVPFLKNEPKCLVCHGKVSDAPEQLQQLYKWTGGFDRTLGEIPAVEIMKTPIQSQFGMPFYASISALLVSSLLAAVVIGGYVCRLQVKVATGKLQKQQEQLVVAKDKAESASVAKSEFLANMSHEIRTPLNGVLGMLQLLKDAEPNSEQMEYIRIAIKSTNRLTRLLADILDISKIESGKMQLLEAEVDFRKIKESIEEVFAGTAREKGIDLTFSWAEDFPETLRGDEVRLHQILFNLVGNAIKFTDTGSVRVFASVLPFSAQADIRVLITVADTGIGISDDNLKKIFEPFVQVEGSYTRRFQGAGLGLSIVRKIVDLMCGTVAIESGLGKGTTVYLSLPFAYGGEAARDAAYEARENTPGVGRPWRILFAEDDAVSSIAGKRMLEKAGYSVTTAKDGQEVLDLLAGQDVDLILMDIQMPVLDGVETAKAIRRASHLGAKSRIPIIAVTAYAMTGDREKLLASGMNDYIAKPVDKARLVEVIGRVMKRDVNEAGQG</sequence>
<dbReference type="InterPro" id="IPR004358">
    <property type="entry name" value="Sig_transdc_His_kin-like_C"/>
</dbReference>
<keyword evidence="8" id="KW-0418">Kinase</keyword>
<evidence type="ECO:0000256" key="1">
    <source>
        <dbReference type="ARBA" id="ARBA00000085"/>
    </source>
</evidence>
<dbReference type="Gene3D" id="3.40.50.2300">
    <property type="match status" value="1"/>
</dbReference>
<feature type="domain" description="Response regulatory" evidence="16">
    <location>
        <begin position="528"/>
        <end position="647"/>
    </location>
</feature>
<dbReference type="SMART" id="SM00448">
    <property type="entry name" value="REC"/>
    <property type="match status" value="1"/>
</dbReference>
<name>A0A7K3NR79_9BACT</name>
<evidence type="ECO:0000256" key="13">
    <source>
        <dbReference type="PROSITE-ProRule" id="PRU00169"/>
    </source>
</evidence>
<dbReference type="PANTHER" id="PTHR45339">
    <property type="entry name" value="HYBRID SIGNAL TRANSDUCTION HISTIDINE KINASE J"/>
    <property type="match status" value="1"/>
</dbReference>
<organism evidence="17 18">
    <name type="scientific">Desulfolutivibrio sulfodismutans</name>
    <dbReference type="NCBI Taxonomy" id="63561"/>
    <lineage>
        <taxon>Bacteria</taxon>
        <taxon>Pseudomonadati</taxon>
        <taxon>Thermodesulfobacteriota</taxon>
        <taxon>Desulfovibrionia</taxon>
        <taxon>Desulfovibrionales</taxon>
        <taxon>Desulfovibrionaceae</taxon>
        <taxon>Desulfolutivibrio</taxon>
    </lineage>
</organism>
<feature type="domain" description="Histidine kinase" evidence="15">
    <location>
        <begin position="282"/>
        <end position="504"/>
    </location>
</feature>
<dbReference type="SUPFAM" id="SSF47384">
    <property type="entry name" value="Homodimeric domain of signal transducing histidine kinase"/>
    <property type="match status" value="1"/>
</dbReference>
<dbReference type="GO" id="GO:0005524">
    <property type="term" value="F:ATP binding"/>
    <property type="evidence" value="ECO:0007669"/>
    <property type="project" value="UniProtKB-KW"/>
</dbReference>
<dbReference type="InterPro" id="IPR036097">
    <property type="entry name" value="HisK_dim/P_sf"/>
</dbReference>
<evidence type="ECO:0000256" key="14">
    <source>
        <dbReference type="SAM" id="Phobius"/>
    </source>
</evidence>
<evidence type="ECO:0000256" key="2">
    <source>
        <dbReference type="ARBA" id="ARBA00004370"/>
    </source>
</evidence>
<protein>
    <recommendedName>
        <fullName evidence="3">histidine kinase</fullName>
        <ecNumber evidence="3">2.7.13.3</ecNumber>
    </recommendedName>
</protein>
<dbReference type="GO" id="GO:0016020">
    <property type="term" value="C:membrane"/>
    <property type="evidence" value="ECO:0007669"/>
    <property type="project" value="UniProtKB-SubCell"/>
</dbReference>
<evidence type="ECO:0000313" key="18">
    <source>
        <dbReference type="Proteomes" id="UP000469724"/>
    </source>
</evidence>
<evidence type="ECO:0000256" key="9">
    <source>
        <dbReference type="ARBA" id="ARBA00022840"/>
    </source>
</evidence>
<dbReference type="Pfam" id="PF11845">
    <property type="entry name" value="Tll0287-like"/>
    <property type="match status" value="1"/>
</dbReference>
<dbReference type="EMBL" id="JAAGRQ010000120">
    <property type="protein sequence ID" value="NDY58617.1"/>
    <property type="molecule type" value="Genomic_DNA"/>
</dbReference>
<dbReference type="Pfam" id="PF02518">
    <property type="entry name" value="HATPase_c"/>
    <property type="match status" value="1"/>
</dbReference>
<keyword evidence="6 14" id="KW-0812">Transmembrane</keyword>
<dbReference type="InterPro" id="IPR005467">
    <property type="entry name" value="His_kinase_dom"/>
</dbReference>
<dbReference type="InterPro" id="IPR021796">
    <property type="entry name" value="Tll0287-like_dom"/>
</dbReference>
<dbReference type="InterPro" id="IPR001789">
    <property type="entry name" value="Sig_transdc_resp-reg_receiver"/>
</dbReference>
<evidence type="ECO:0000256" key="11">
    <source>
        <dbReference type="ARBA" id="ARBA00023012"/>
    </source>
</evidence>
<evidence type="ECO:0000313" key="17">
    <source>
        <dbReference type="EMBL" id="NDY58617.1"/>
    </source>
</evidence>
<dbReference type="InterPro" id="IPR003594">
    <property type="entry name" value="HATPase_dom"/>
</dbReference>
<keyword evidence="11" id="KW-0902">Two-component regulatory system</keyword>
<dbReference type="SMART" id="SM00388">
    <property type="entry name" value="HisKA"/>
    <property type="match status" value="1"/>
</dbReference>
<gene>
    <name evidence="17" type="ORF">G3N56_17925</name>
</gene>
<dbReference type="CDD" id="cd17546">
    <property type="entry name" value="REC_hyHK_CKI1_RcsC-like"/>
    <property type="match status" value="1"/>
</dbReference>
<reference evidence="17 18" key="1">
    <citation type="submission" date="2020-02" db="EMBL/GenBank/DDBJ databases">
        <title>Comparative genomics of sulfur disproportionating microorganisms.</title>
        <authorList>
            <person name="Ward L.M."/>
            <person name="Bertran E."/>
            <person name="Johnston D.T."/>
        </authorList>
    </citation>
    <scope>NUCLEOTIDE SEQUENCE [LARGE SCALE GENOMIC DNA]</scope>
    <source>
        <strain evidence="17 18">DSM 3696</strain>
    </source>
</reference>